<dbReference type="GeneID" id="78229596"/>
<keyword evidence="1" id="KW-0805">Transcription regulation</keyword>
<accession>E7GG69</accession>
<sequence>MDKKKLTMNDIAKIAGVAKSTVSRYFNGGYVKEETRIKLKKIVDEYNYEPNAVAQSLKAKHSHTIGIIAPCLDSITSSRMLMAIDEYLKNNGYSTIIINTNHNEIRELASIEHLWRMNVDGIILLATALTMTHQQLAAKLDIPILVVAQLFKGGISIIYDDYHAGYDVGTYAAQMNHKQILYMGVDRKDEAVGVQRKKGVLDALKDYNIENIVVKETNFSFQESRKVIKEYLTNHRPTMIICATDNIALACYKEIHEMGLKIPDDISLIGFGGYEISALVTPSLCTIRYDNELAGQMAGKTIIQLIQEELVAHTQLIGYQLIKGESVKKL</sequence>
<dbReference type="CDD" id="cd01392">
    <property type="entry name" value="HTH_LacI"/>
    <property type="match status" value="1"/>
</dbReference>
<dbReference type="OrthoDB" id="308642at2"/>
<protein>
    <submittedName>
        <fullName evidence="6">Sucrose operon repressor</fullName>
    </submittedName>
</protein>
<evidence type="ECO:0000259" key="4">
    <source>
        <dbReference type="PROSITE" id="PS50932"/>
    </source>
</evidence>
<dbReference type="SUPFAM" id="SSF53822">
    <property type="entry name" value="Periplasmic binding protein-like I"/>
    <property type="match status" value="1"/>
</dbReference>
<feature type="domain" description="HTH cro/C1-type" evidence="5">
    <location>
        <begin position="3"/>
        <end position="53"/>
    </location>
</feature>
<dbReference type="InterPro" id="IPR010982">
    <property type="entry name" value="Lambda_DNA-bd_dom_sf"/>
</dbReference>
<evidence type="ECO:0000313" key="7">
    <source>
        <dbReference type="Proteomes" id="UP000003157"/>
    </source>
</evidence>
<dbReference type="Pfam" id="PF00532">
    <property type="entry name" value="Peripla_BP_1"/>
    <property type="match status" value="1"/>
</dbReference>
<dbReference type="PROSITE" id="PS50932">
    <property type="entry name" value="HTH_LACI_2"/>
    <property type="match status" value="1"/>
</dbReference>
<organism evidence="6 7">
    <name type="scientific">Coprobacillus cateniformis</name>
    <dbReference type="NCBI Taxonomy" id="100884"/>
    <lineage>
        <taxon>Bacteria</taxon>
        <taxon>Bacillati</taxon>
        <taxon>Bacillota</taxon>
        <taxon>Erysipelotrichia</taxon>
        <taxon>Erysipelotrichales</taxon>
        <taxon>Coprobacillaceae</taxon>
        <taxon>Coprobacillus</taxon>
    </lineage>
</organism>
<keyword evidence="7" id="KW-1185">Reference proteome</keyword>
<dbReference type="RefSeq" id="WP_008790844.1">
    <property type="nucleotide sequence ID" value="NZ_AKCB01000001.1"/>
</dbReference>
<keyword evidence="2" id="KW-0238">DNA-binding</keyword>
<dbReference type="STRING" id="100884.GCA_000269565_01729"/>
<evidence type="ECO:0000256" key="3">
    <source>
        <dbReference type="ARBA" id="ARBA00023163"/>
    </source>
</evidence>
<dbReference type="InterPro" id="IPR001761">
    <property type="entry name" value="Peripla_BP/Lac1_sug-bd_dom"/>
</dbReference>
<dbReference type="InterPro" id="IPR028082">
    <property type="entry name" value="Peripla_BP_I"/>
</dbReference>
<dbReference type="InterPro" id="IPR000843">
    <property type="entry name" value="HTH_LacI"/>
</dbReference>
<dbReference type="PROSITE" id="PS50943">
    <property type="entry name" value="HTH_CROC1"/>
    <property type="match status" value="1"/>
</dbReference>
<keyword evidence="3" id="KW-0804">Transcription</keyword>
<dbReference type="AlphaFoldDB" id="E7GG69"/>
<dbReference type="GO" id="GO:0000976">
    <property type="term" value="F:transcription cis-regulatory region binding"/>
    <property type="evidence" value="ECO:0007669"/>
    <property type="project" value="TreeGrafter"/>
</dbReference>
<dbReference type="SMART" id="SM00354">
    <property type="entry name" value="HTH_LACI"/>
    <property type="match status" value="1"/>
</dbReference>
<dbReference type="InterPro" id="IPR001387">
    <property type="entry name" value="Cro/C1-type_HTH"/>
</dbReference>
<dbReference type="PANTHER" id="PTHR30146">
    <property type="entry name" value="LACI-RELATED TRANSCRIPTIONAL REPRESSOR"/>
    <property type="match status" value="1"/>
</dbReference>
<dbReference type="Gene3D" id="1.10.260.40">
    <property type="entry name" value="lambda repressor-like DNA-binding domains"/>
    <property type="match status" value="1"/>
</dbReference>
<dbReference type="CDD" id="cd01542">
    <property type="entry name" value="PBP1_TreR-like"/>
    <property type="match status" value="1"/>
</dbReference>
<reference evidence="6 7" key="1">
    <citation type="submission" date="2010-12" db="EMBL/GenBank/DDBJ databases">
        <title>The Genome Sequence of Coprobacillus sp. strain 29_1.</title>
        <authorList>
            <consortium name="The Broad Institute Genome Sequencing Platform"/>
            <person name="Earl A."/>
            <person name="Ward D."/>
            <person name="Feldgarden M."/>
            <person name="Gevers D."/>
            <person name="Daigneault M."/>
            <person name="Sibley C.D."/>
            <person name="White A."/>
            <person name="Strauss J."/>
            <person name="Allen-Vercoe E."/>
            <person name="Young S.K."/>
            <person name="Zeng Q."/>
            <person name="Gargeya S."/>
            <person name="Fitzgerald M."/>
            <person name="Haas B."/>
            <person name="Abouelleil A."/>
            <person name="Alvarado L."/>
            <person name="Arachchi H.M."/>
            <person name="Berlin A."/>
            <person name="Brown A."/>
            <person name="Chapman S.B."/>
            <person name="Chen Z."/>
            <person name="Dunbar C."/>
            <person name="Freedman E."/>
            <person name="Gearin G."/>
            <person name="Gellesch M."/>
            <person name="Goldberg J."/>
            <person name="Griggs A."/>
            <person name="Gujja S."/>
            <person name="Heilman E."/>
            <person name="Heiman D."/>
            <person name="Howarth C."/>
            <person name="Larson L."/>
            <person name="Lui A."/>
            <person name="MacDonald P.J.P."/>
            <person name="Mehta T."/>
            <person name="Montmayeur A."/>
            <person name="Murphy C."/>
            <person name="Neiman D."/>
            <person name="Pearson M."/>
            <person name="Priest M."/>
            <person name="Roberts A."/>
            <person name="Saif S."/>
            <person name="Shea T."/>
            <person name="Shenoy N."/>
            <person name="Sisk P."/>
            <person name="Stolte C."/>
            <person name="Sykes S."/>
            <person name="White J."/>
            <person name="Yandava C."/>
            <person name="Nusbaum C."/>
            <person name="Birren B."/>
        </authorList>
    </citation>
    <scope>NUCLEOTIDE SEQUENCE [LARGE SCALE GENOMIC DNA]</scope>
    <source>
        <strain evidence="6 7">29_1</strain>
    </source>
</reference>
<evidence type="ECO:0000256" key="2">
    <source>
        <dbReference type="ARBA" id="ARBA00023125"/>
    </source>
</evidence>
<dbReference type="GO" id="GO:0003700">
    <property type="term" value="F:DNA-binding transcription factor activity"/>
    <property type="evidence" value="ECO:0007669"/>
    <property type="project" value="TreeGrafter"/>
</dbReference>
<comment type="caution">
    <text evidence="6">The sequence shown here is derived from an EMBL/GenBank/DDBJ whole genome shotgun (WGS) entry which is preliminary data.</text>
</comment>
<dbReference type="Gene3D" id="3.40.50.2300">
    <property type="match status" value="2"/>
</dbReference>
<evidence type="ECO:0000256" key="1">
    <source>
        <dbReference type="ARBA" id="ARBA00023015"/>
    </source>
</evidence>
<dbReference type="HOGENOM" id="CLU_037628_6_0_9"/>
<dbReference type="Proteomes" id="UP000003157">
    <property type="component" value="Unassembled WGS sequence"/>
</dbReference>
<evidence type="ECO:0000313" key="6">
    <source>
        <dbReference type="EMBL" id="EFW02973.1"/>
    </source>
</evidence>
<dbReference type="SUPFAM" id="SSF47413">
    <property type="entry name" value="lambda repressor-like DNA-binding domains"/>
    <property type="match status" value="1"/>
</dbReference>
<dbReference type="EMBL" id="ADKX01000053">
    <property type="protein sequence ID" value="EFW02973.1"/>
    <property type="molecule type" value="Genomic_DNA"/>
</dbReference>
<feature type="domain" description="HTH lacI-type" evidence="4">
    <location>
        <begin position="6"/>
        <end position="59"/>
    </location>
</feature>
<dbReference type="eggNOG" id="COG1609">
    <property type="taxonomic scope" value="Bacteria"/>
</dbReference>
<gene>
    <name evidence="6" type="ORF">HMPREF9488_03762</name>
</gene>
<proteinExistence type="predicted"/>
<dbReference type="PANTHER" id="PTHR30146:SF154">
    <property type="entry name" value="TRANSCRIPTION REGULATOR, MEMBER OF GALR FAMILY"/>
    <property type="match status" value="1"/>
</dbReference>
<name>E7GG69_9FIRM</name>
<evidence type="ECO:0000259" key="5">
    <source>
        <dbReference type="PROSITE" id="PS50943"/>
    </source>
</evidence>
<dbReference type="Pfam" id="PF00356">
    <property type="entry name" value="LacI"/>
    <property type="match status" value="1"/>
</dbReference>